<name>A0A8J4SUQ4_9TREM</name>
<sequence>MQFFLQGLGLMSNLKLQKNPLQLNRRMSMEDYDRPLGKMHFVSRLSHRLSEEAET</sequence>
<dbReference type="OrthoDB" id="191979at2759"/>
<dbReference type="EMBL" id="LUCH01007297">
    <property type="protein sequence ID" value="KAF5396815.1"/>
    <property type="molecule type" value="Genomic_DNA"/>
</dbReference>
<keyword evidence="2" id="KW-1185">Reference proteome</keyword>
<comment type="caution">
    <text evidence="1">The sequence shown here is derived from an EMBL/GenBank/DDBJ whole genome shotgun (WGS) entry which is preliminary data.</text>
</comment>
<gene>
    <name evidence="1" type="ORF">PHET_10170</name>
</gene>
<reference evidence="1" key="1">
    <citation type="submission" date="2019-05" db="EMBL/GenBank/DDBJ databases">
        <title>Annotation for the trematode Paragonimus heterotremus.</title>
        <authorList>
            <person name="Choi Y.-J."/>
        </authorList>
    </citation>
    <scope>NUCLEOTIDE SEQUENCE</scope>
    <source>
        <strain evidence="1">LC</strain>
    </source>
</reference>
<dbReference type="Proteomes" id="UP000748531">
    <property type="component" value="Unassembled WGS sequence"/>
</dbReference>
<dbReference type="AlphaFoldDB" id="A0A8J4SUQ4"/>
<proteinExistence type="predicted"/>
<accession>A0A8J4SUQ4</accession>
<organism evidence="1 2">
    <name type="scientific">Paragonimus heterotremus</name>
    <dbReference type="NCBI Taxonomy" id="100268"/>
    <lineage>
        <taxon>Eukaryota</taxon>
        <taxon>Metazoa</taxon>
        <taxon>Spiralia</taxon>
        <taxon>Lophotrochozoa</taxon>
        <taxon>Platyhelminthes</taxon>
        <taxon>Trematoda</taxon>
        <taxon>Digenea</taxon>
        <taxon>Plagiorchiida</taxon>
        <taxon>Troglotremata</taxon>
        <taxon>Troglotrematidae</taxon>
        <taxon>Paragonimus</taxon>
    </lineage>
</organism>
<protein>
    <submittedName>
        <fullName evidence="1">Uncharacterized protein</fullName>
    </submittedName>
</protein>
<evidence type="ECO:0000313" key="2">
    <source>
        <dbReference type="Proteomes" id="UP000748531"/>
    </source>
</evidence>
<evidence type="ECO:0000313" key="1">
    <source>
        <dbReference type="EMBL" id="KAF5396815.1"/>
    </source>
</evidence>